<gene>
    <name evidence="1" type="ORF">D7S86_06395</name>
</gene>
<proteinExistence type="predicted"/>
<dbReference type="EMBL" id="RBZU01000002">
    <property type="protein sequence ID" value="RKP57578.1"/>
    <property type="molecule type" value="Genomic_DNA"/>
</dbReference>
<name>A0A494Y4G3_9BURK</name>
<dbReference type="Proteomes" id="UP000270342">
    <property type="component" value="Unassembled WGS sequence"/>
</dbReference>
<evidence type="ECO:0000313" key="1">
    <source>
        <dbReference type="EMBL" id="RKP57578.1"/>
    </source>
</evidence>
<evidence type="ECO:0000313" key="2">
    <source>
        <dbReference type="Proteomes" id="UP000270342"/>
    </source>
</evidence>
<dbReference type="RefSeq" id="WP_121084685.1">
    <property type="nucleotide sequence ID" value="NZ_RBZU01000002.1"/>
</dbReference>
<reference evidence="1 2" key="1">
    <citation type="submission" date="2018-10" db="EMBL/GenBank/DDBJ databases">
        <title>Robbsia sp. DHC34, isolated from soil.</title>
        <authorList>
            <person name="Gao Z.-H."/>
            <person name="Qiu L.-H."/>
        </authorList>
    </citation>
    <scope>NUCLEOTIDE SEQUENCE [LARGE SCALE GENOMIC DNA]</scope>
    <source>
        <strain evidence="1 2">DHC34</strain>
    </source>
</reference>
<protein>
    <submittedName>
        <fullName evidence="1">Uncharacterized protein</fullName>
    </submittedName>
</protein>
<dbReference type="AlphaFoldDB" id="A0A494Y4G3"/>
<keyword evidence="2" id="KW-1185">Reference proteome</keyword>
<comment type="caution">
    <text evidence="1">The sequence shown here is derived from an EMBL/GenBank/DDBJ whole genome shotgun (WGS) entry which is preliminary data.</text>
</comment>
<organism evidence="1 2">
    <name type="scientific">Pararobbsia silviterrae</name>
    <dbReference type="NCBI Taxonomy" id="1792498"/>
    <lineage>
        <taxon>Bacteria</taxon>
        <taxon>Pseudomonadati</taxon>
        <taxon>Pseudomonadota</taxon>
        <taxon>Betaproteobacteria</taxon>
        <taxon>Burkholderiales</taxon>
        <taxon>Burkholderiaceae</taxon>
        <taxon>Pararobbsia</taxon>
    </lineage>
</organism>
<accession>A0A494Y4G3</accession>
<dbReference type="OrthoDB" id="8555546at2"/>
<sequence length="361" mass="38235">MTSFAWVSRATLVCACSIFVTGCSTVGPSRLRADQVNYERALGDAKKREMLATVVGLRFGDAPSFVTVSQIIAAYNFDASGGPILNLGSGSIPNYAEGTATFSYANHPTFTFTPVTGEAYATAYIRPLPTSLILPLADSGMPIDLLLRVAVQSIGDLQNAAPLGGANSDGSPGFFELLRALRRLQLAGELTLEYKDVDKVQHISLTLGANTTTEPAQNRQDIDTVRRLLHLPETAATYEIVNASGASAPRGATITMVTRSVLGILSNLGAQIEVPDDAIAGGETKPTVHLVGGETRPTVVVHEGSGAPSGAYVAIEYDANWYWIDRADFDSKYAFTVVQNIIALAEATQDTKAPIVTIPAN</sequence>